<dbReference type="Gene3D" id="1.10.10.10">
    <property type="entry name" value="Winged helix-like DNA-binding domain superfamily/Winged helix DNA-binding domain"/>
    <property type="match status" value="1"/>
</dbReference>
<dbReference type="OrthoDB" id="799938at2"/>
<dbReference type="InterPro" id="IPR013324">
    <property type="entry name" value="RNA_pol_sigma_r3/r4-like"/>
</dbReference>
<dbReference type="GO" id="GO:0016987">
    <property type="term" value="F:sigma factor activity"/>
    <property type="evidence" value="ECO:0007669"/>
    <property type="project" value="UniProtKB-KW"/>
</dbReference>
<gene>
    <name evidence="7" type="ORF">DEO27_030775</name>
</gene>
<accession>A0A5C1I846</accession>
<evidence type="ECO:0000313" key="7">
    <source>
        <dbReference type="EMBL" id="QEM14217.1"/>
    </source>
</evidence>
<name>A0A5C1I846_9SPHI</name>
<dbReference type="NCBIfam" id="TIGR02985">
    <property type="entry name" value="Sig70_bacteroi1"/>
    <property type="match status" value="1"/>
</dbReference>
<dbReference type="AlphaFoldDB" id="A0A5C1I846"/>
<dbReference type="NCBIfam" id="TIGR02937">
    <property type="entry name" value="sigma70-ECF"/>
    <property type="match status" value="1"/>
</dbReference>
<proteinExistence type="inferred from homology"/>
<keyword evidence="8" id="KW-1185">Reference proteome</keyword>
<dbReference type="GO" id="GO:0006352">
    <property type="term" value="P:DNA-templated transcription initiation"/>
    <property type="evidence" value="ECO:0007669"/>
    <property type="project" value="InterPro"/>
</dbReference>
<dbReference type="InterPro" id="IPR014327">
    <property type="entry name" value="RNA_pol_sigma70_bacteroid"/>
</dbReference>
<organism evidence="7 8">
    <name type="scientific">Mucilaginibacter rubeus</name>
    <dbReference type="NCBI Taxonomy" id="2027860"/>
    <lineage>
        <taxon>Bacteria</taxon>
        <taxon>Pseudomonadati</taxon>
        <taxon>Bacteroidota</taxon>
        <taxon>Sphingobacteriia</taxon>
        <taxon>Sphingobacteriales</taxon>
        <taxon>Sphingobacteriaceae</taxon>
        <taxon>Mucilaginibacter</taxon>
    </lineage>
</organism>
<evidence type="ECO:0000313" key="8">
    <source>
        <dbReference type="Proteomes" id="UP000251402"/>
    </source>
</evidence>
<dbReference type="PANTHER" id="PTHR43133:SF46">
    <property type="entry name" value="RNA POLYMERASE SIGMA-70 FACTOR ECF SUBFAMILY"/>
    <property type="match status" value="1"/>
</dbReference>
<protein>
    <submittedName>
        <fullName evidence="7">RNA polymerase sigma-70 factor</fullName>
    </submittedName>
</protein>
<feature type="domain" description="RNA polymerase sigma factor 70 region 4 type 2" evidence="6">
    <location>
        <begin position="131"/>
        <end position="178"/>
    </location>
</feature>
<feature type="domain" description="RNA polymerase sigma-70 region 2" evidence="5">
    <location>
        <begin position="33"/>
        <end position="99"/>
    </location>
</feature>
<dbReference type="Pfam" id="PF08281">
    <property type="entry name" value="Sigma70_r4_2"/>
    <property type="match status" value="1"/>
</dbReference>
<dbReference type="InterPro" id="IPR014284">
    <property type="entry name" value="RNA_pol_sigma-70_dom"/>
</dbReference>
<evidence type="ECO:0000259" key="5">
    <source>
        <dbReference type="Pfam" id="PF04542"/>
    </source>
</evidence>
<reference evidence="7" key="1">
    <citation type="submission" date="2019-08" db="EMBL/GenBank/DDBJ databases">
        <title>Comparative genome analysis confer to the adaptation heavy metal polluted environment.</title>
        <authorList>
            <person name="Li Y."/>
        </authorList>
    </citation>
    <scope>NUCLEOTIDE SEQUENCE [LARGE SCALE GENOMIC DNA]</scope>
    <source>
        <strain evidence="7">P1</strain>
    </source>
</reference>
<evidence type="ECO:0000256" key="4">
    <source>
        <dbReference type="ARBA" id="ARBA00023163"/>
    </source>
</evidence>
<evidence type="ECO:0000259" key="6">
    <source>
        <dbReference type="Pfam" id="PF08281"/>
    </source>
</evidence>
<keyword evidence="4" id="KW-0804">Transcription</keyword>
<keyword evidence="3" id="KW-0731">Sigma factor</keyword>
<dbReference type="InterPro" id="IPR007627">
    <property type="entry name" value="RNA_pol_sigma70_r2"/>
</dbReference>
<dbReference type="Proteomes" id="UP000251402">
    <property type="component" value="Chromosome"/>
</dbReference>
<keyword evidence="2" id="KW-0805">Transcription regulation</keyword>
<dbReference type="Pfam" id="PF04542">
    <property type="entry name" value="Sigma70_r2"/>
    <property type="match status" value="1"/>
</dbReference>
<dbReference type="PANTHER" id="PTHR43133">
    <property type="entry name" value="RNA POLYMERASE ECF-TYPE SIGMA FACTO"/>
    <property type="match status" value="1"/>
</dbReference>
<comment type="similarity">
    <text evidence="1">Belongs to the sigma-70 factor family. ECF subfamily.</text>
</comment>
<dbReference type="Gene3D" id="1.10.1740.10">
    <property type="match status" value="1"/>
</dbReference>
<dbReference type="KEGG" id="mrub:DEO27_030775"/>
<dbReference type="GO" id="GO:0003677">
    <property type="term" value="F:DNA binding"/>
    <property type="evidence" value="ECO:0007669"/>
    <property type="project" value="InterPro"/>
</dbReference>
<dbReference type="EMBL" id="CP043450">
    <property type="protein sequence ID" value="QEM14217.1"/>
    <property type="molecule type" value="Genomic_DNA"/>
</dbReference>
<evidence type="ECO:0000256" key="3">
    <source>
        <dbReference type="ARBA" id="ARBA00023082"/>
    </source>
</evidence>
<sequence>MQLNLTLPIRPLHNENEILSKVASGDTRAFSCLFDSYYKHLGQYVYRVTESAEAAEEIVQDVFVKIWAKRQDLTAIESFTNYLFIITRNRTYRFLKERASAHIKQQEWERQYQEEFHLPDNISPEENLCLVIDRLIEKLPPQQKKVYELSRVGLLKHSEIAEMLSISTETVKKHIMAANKFIKENLSEKNDLVFLLFVMGYAHFLK</sequence>
<dbReference type="SUPFAM" id="SSF88946">
    <property type="entry name" value="Sigma2 domain of RNA polymerase sigma factors"/>
    <property type="match status" value="1"/>
</dbReference>
<dbReference type="InterPro" id="IPR039425">
    <property type="entry name" value="RNA_pol_sigma-70-like"/>
</dbReference>
<dbReference type="InterPro" id="IPR013249">
    <property type="entry name" value="RNA_pol_sigma70_r4_t2"/>
</dbReference>
<dbReference type="InterPro" id="IPR013325">
    <property type="entry name" value="RNA_pol_sigma_r2"/>
</dbReference>
<dbReference type="SUPFAM" id="SSF88659">
    <property type="entry name" value="Sigma3 and sigma4 domains of RNA polymerase sigma factors"/>
    <property type="match status" value="1"/>
</dbReference>
<evidence type="ECO:0000256" key="2">
    <source>
        <dbReference type="ARBA" id="ARBA00023015"/>
    </source>
</evidence>
<dbReference type="InterPro" id="IPR036388">
    <property type="entry name" value="WH-like_DNA-bd_sf"/>
</dbReference>
<evidence type="ECO:0000256" key="1">
    <source>
        <dbReference type="ARBA" id="ARBA00010641"/>
    </source>
</evidence>